<dbReference type="AlphaFoldDB" id="A0A7X2P5T6"/>
<sequence>MQFSSLFFIAVFLPVYLTVYICAPEIQKKNRALLLASLIFYAFGGIQYLFLLLIMTAVGWIMGIRMTQNERFPMRKKLDLILSVAVFLSVLGIFKYSGFFGTSLNQLFHTNIKVLKVAMPLGISFYTFKLISYIADVYTGKIGAENKYANLLLYTACFHHVLQGPIIRYGDLLPQITERNCSWQSLSAGIWRFCIGLSKKTLLADHCGELADNLLPLGGSVSAMPVTGIWLGSVCFTLQMYLDFSAYTDMAIGLGQMAGFRYMENFNYPYLADSVKDFWRRWHISLSTFFRDYVYIPLGGNRKGEKRTVLNLLAVWALTGLWHGASWNFVLWGLFYFAFLLLERYLTRKGMFQWNPVLKHVYAIFVFNLGWIFFRFSDFGQLGAALKGFFGITSAGFSSSAVAISFENNIFFLIFSILACTPVFRMLGRRLRWLFQERRWNKGIIFGTKTVLAILLLALSVIALTGSSFRPFLYNQF</sequence>
<keyword evidence="10" id="KW-1185">Reference proteome</keyword>
<dbReference type="RefSeq" id="WP_154456551.1">
    <property type="nucleotide sequence ID" value="NZ_VUMV01000001.1"/>
</dbReference>
<dbReference type="InterPro" id="IPR051085">
    <property type="entry name" value="MB_O-acyltransferase"/>
</dbReference>
<proteinExistence type="inferred from homology"/>
<dbReference type="Proteomes" id="UP000466864">
    <property type="component" value="Unassembled WGS sequence"/>
</dbReference>
<evidence type="ECO:0000256" key="6">
    <source>
        <dbReference type="ARBA" id="ARBA00023136"/>
    </source>
</evidence>
<dbReference type="GO" id="GO:0016746">
    <property type="term" value="F:acyltransferase activity"/>
    <property type="evidence" value="ECO:0007669"/>
    <property type="project" value="UniProtKB-KW"/>
</dbReference>
<evidence type="ECO:0000313" key="10">
    <source>
        <dbReference type="Proteomes" id="UP000466864"/>
    </source>
</evidence>
<feature type="transmembrane region" description="Helical" evidence="8">
    <location>
        <begin position="78"/>
        <end position="97"/>
    </location>
</feature>
<comment type="subcellular location">
    <subcellularLocation>
        <location evidence="1">Cell membrane</location>
        <topology evidence="1">Multi-pass membrane protein</topology>
    </subcellularLocation>
</comment>
<feature type="transmembrane region" description="Helical" evidence="8">
    <location>
        <begin position="312"/>
        <end position="337"/>
    </location>
</feature>
<dbReference type="PANTHER" id="PTHR13285:SF18">
    <property type="entry name" value="PROTEIN-CYSTEINE N-PALMITOYLTRANSFERASE RASP"/>
    <property type="match status" value="1"/>
</dbReference>
<accession>A0A7X2P5T6</accession>
<dbReference type="Pfam" id="PF03062">
    <property type="entry name" value="MBOAT"/>
    <property type="match status" value="1"/>
</dbReference>
<dbReference type="GO" id="GO:0005886">
    <property type="term" value="C:plasma membrane"/>
    <property type="evidence" value="ECO:0007669"/>
    <property type="project" value="UniProtKB-SubCell"/>
</dbReference>
<dbReference type="GO" id="GO:0042121">
    <property type="term" value="P:alginic acid biosynthetic process"/>
    <property type="evidence" value="ECO:0007669"/>
    <property type="project" value="InterPro"/>
</dbReference>
<feature type="transmembrane region" description="Helical" evidence="8">
    <location>
        <begin position="449"/>
        <end position="469"/>
    </location>
</feature>
<dbReference type="PANTHER" id="PTHR13285">
    <property type="entry name" value="ACYLTRANSFERASE"/>
    <property type="match status" value="1"/>
</dbReference>
<keyword evidence="7" id="KW-0012">Acyltransferase</keyword>
<dbReference type="PIRSF" id="PIRSF016636">
    <property type="entry name" value="AlgI_DltB"/>
    <property type="match status" value="1"/>
</dbReference>
<feature type="transmembrane region" description="Helical" evidence="8">
    <location>
        <begin position="117"/>
        <end position="138"/>
    </location>
</feature>
<feature type="transmembrane region" description="Helical" evidence="8">
    <location>
        <begin position="33"/>
        <end position="58"/>
    </location>
</feature>
<name>A0A7X2P5T6_9FIRM</name>
<keyword evidence="4 8" id="KW-0812">Transmembrane</keyword>
<dbReference type="InterPro" id="IPR028362">
    <property type="entry name" value="AlgI"/>
</dbReference>
<evidence type="ECO:0000256" key="1">
    <source>
        <dbReference type="ARBA" id="ARBA00004651"/>
    </source>
</evidence>
<protein>
    <submittedName>
        <fullName evidence="9">MBOAT family protein</fullName>
    </submittedName>
</protein>
<organism evidence="9 10">
    <name type="scientific">Bilifractor porci</name>
    <dbReference type="NCBI Taxonomy" id="2606636"/>
    <lineage>
        <taxon>Bacteria</taxon>
        <taxon>Bacillati</taxon>
        <taxon>Bacillota</taxon>
        <taxon>Clostridia</taxon>
        <taxon>Lachnospirales</taxon>
        <taxon>Lachnospiraceae</taxon>
        <taxon>Bilifractor</taxon>
    </lineage>
</organism>
<feature type="transmembrane region" description="Helical" evidence="8">
    <location>
        <begin position="357"/>
        <end position="374"/>
    </location>
</feature>
<dbReference type="PIRSF" id="PIRSF500217">
    <property type="entry name" value="AlgI"/>
    <property type="match status" value="1"/>
</dbReference>
<gene>
    <name evidence="9" type="ORF">FYJ60_00040</name>
</gene>
<keyword evidence="7" id="KW-0808">Transferase</keyword>
<evidence type="ECO:0000256" key="7">
    <source>
        <dbReference type="PIRNR" id="PIRNR016636"/>
    </source>
</evidence>
<dbReference type="InterPro" id="IPR024194">
    <property type="entry name" value="Ac/AlaTfrase_AlgI/DltB"/>
</dbReference>
<evidence type="ECO:0000256" key="4">
    <source>
        <dbReference type="ARBA" id="ARBA00022692"/>
    </source>
</evidence>
<evidence type="ECO:0000256" key="8">
    <source>
        <dbReference type="SAM" id="Phobius"/>
    </source>
</evidence>
<evidence type="ECO:0000256" key="3">
    <source>
        <dbReference type="ARBA" id="ARBA00022475"/>
    </source>
</evidence>
<keyword evidence="3 7" id="KW-1003">Cell membrane</keyword>
<comment type="caution">
    <text evidence="9">The sequence shown here is derived from an EMBL/GenBank/DDBJ whole genome shotgun (WGS) entry which is preliminary data.</text>
</comment>
<evidence type="ECO:0000256" key="5">
    <source>
        <dbReference type="ARBA" id="ARBA00022989"/>
    </source>
</evidence>
<reference evidence="9 10" key="1">
    <citation type="submission" date="2019-08" db="EMBL/GenBank/DDBJ databases">
        <title>In-depth cultivation of the pig gut microbiome towards novel bacterial diversity and tailored functional studies.</title>
        <authorList>
            <person name="Wylensek D."/>
            <person name="Hitch T.C.A."/>
            <person name="Clavel T."/>
        </authorList>
    </citation>
    <scope>NUCLEOTIDE SEQUENCE [LARGE SCALE GENOMIC DNA]</scope>
    <source>
        <strain evidence="9 10">Oil+RF-744-WCA-WT-13</strain>
    </source>
</reference>
<evidence type="ECO:0000256" key="2">
    <source>
        <dbReference type="ARBA" id="ARBA00010323"/>
    </source>
</evidence>
<keyword evidence="5 8" id="KW-1133">Transmembrane helix</keyword>
<dbReference type="EMBL" id="VUMV01000001">
    <property type="protein sequence ID" value="MST80727.1"/>
    <property type="molecule type" value="Genomic_DNA"/>
</dbReference>
<evidence type="ECO:0000313" key="9">
    <source>
        <dbReference type="EMBL" id="MST80727.1"/>
    </source>
</evidence>
<keyword evidence="6 7" id="KW-0472">Membrane</keyword>
<feature type="transmembrane region" description="Helical" evidence="8">
    <location>
        <begin position="410"/>
        <end position="428"/>
    </location>
</feature>
<dbReference type="InterPro" id="IPR004299">
    <property type="entry name" value="MBOAT_fam"/>
</dbReference>
<comment type="similarity">
    <text evidence="2 7">Belongs to the membrane-bound acyltransferase family.</text>
</comment>